<feature type="compositionally biased region" description="Acidic residues" evidence="8">
    <location>
        <begin position="2153"/>
        <end position="2166"/>
    </location>
</feature>
<keyword evidence="6 9" id="KW-0472">Membrane</keyword>
<dbReference type="InterPro" id="IPR035927">
    <property type="entry name" value="DUSP-like_sf"/>
</dbReference>
<evidence type="ECO:0000259" key="11">
    <source>
        <dbReference type="PROSITE" id="PS51283"/>
    </source>
</evidence>
<evidence type="ECO:0000256" key="2">
    <source>
        <dbReference type="ARBA" id="ARBA00022448"/>
    </source>
</evidence>
<sequence>MPKSVASYHSLASVRTDDDDDDYEIDEQQAEAIRNAYRNAFSSQQQQHIHAHTQPVSPVDTRDRGGARRQQSDGELRLRVPSRHAVDERSGLLANPDSAQGGYKSIHGATSAPGTPRYGFARAHSYINSIRGGSRRSSFARGLMNALGGQNQDPEARGGRLGTRERQKLYWDDRVWYDQFTSTDWVHDSIADAYRVKELRSRRDFRGRMHAYFDGAQGWLLVFIIGCITAGFAYMIDITEATIFDYKTGYCSTAWWHSKRKCCSGASICDEWSRWSGLFNGEGKREIWVDFAAFILWCVVLSLISCYITLQTKTSISSAISLSTLDENLAADHHDPSKSRSEGGPLSGYTSGYVSPTQRFKEAVQRPPVTYYPAAGSGVAEVRVILSGFVLHGYLGLRTLVCKTVGLVLSVGSGLSVGKEGPYVHIATCIGNIATRLSGKYRNNDAKRREILSASAAAGVAVAFGAPIGGVLFSLEEVSYYFPPKTLFRTFFCCIAAALSLKFLNPYGTNKIVLFEVRYVTDWKFFEIIAFACIGVLGGALGALFIKATRIWAKTFRRLSLIKQHPMMEVMIVAVVTGVVSFWNRYTRLPVAELLYELAAPCDSFSSSGSALCPTEDQIPATIRYLVIAFVVKAVLTTVTFGIKVPAGIYVPSMVVGGLLGRIVGHLVQLITIKYPDLAFFANCPSDGHPESCVVPGVYALVAAGATMCGVTRLSVTLAVILFELTGSLEHVLPFSLGVLIAKWTADALEPLSIYDLLTDMNAYPYLDHKVRPVFSTDLGDITPEPTPNRVIDITNSALVPAKQLRFKLEYLHMAGELDGGLPLLKDGVLVGLIPGPDLEFALDRLESEDDTMCLMNAHDQALHDLHINRPSTAVTLESDDEDTAREDSGEERCRRKASGEEQEDDPTDFTPYIDPSPVALDITSPMDLVFECFAKLGLRYICVLHEGKYAGMVHKKAFVRSKSTCITASSQKKRKLAPFAIQPTPTRESTPSIASVSAFDPPLQQTSALYEQHSLSAQAHTRSSPSSSPPPPPPPPPLPIGASTDTPSDAPSPASSNTTATAAFSYRADGSTPPRFIPPHLHDEVLPLPSREPSDGVGSPGVFDTEMSEGENGAAEQRPVQVSAGRAIGGGRSASPAKRRAHDMEGSGSEQAKPPGSFPTEQGDTPSQWDVEMKELASQDGEQESQVTVTNSVVNSGLSMTSVNTSATSLETEPPPAYSKEDNSVHSSKSPVFSTEEYDQQYAHVLQLANKELDEGTRGVIVSRRWLDRVRSRSTEGLKSKNYPKEAREGPVGPLDNSDLLPEDAFAEPHLQDAEGARFVPLKPGLAIEEDYQPLPMEAYDYICTTYGSKHPHSIRRYAHNTAPPEATQPNIQYETYPPIITLQKVPQPGTDNTKHTRALDAIKARKDLAHRGQKSPHDAPRLVSSKSEKYQKFLRRAKEAAGIPVATKVKVWRVNKANNVSVDRPDRKQPGVLSPPASRDASPDSSAAVKLVVDQQTFSKMEVGVELEATDAKDETNNDKYNGSSTMELVGFFEDSTIILEEQTGGPGGGEFQSDNKKPKSSFLAAKGHGSRPGSTTASGRTSPAPGMVTRGRARKDGKTRGVTGLTNLGNTCYMNSALQCIRSVKELAIYFLTKTWKGDVNNDNPLGYHGAMASAYATVLEGIYGTGSTSTFSPNEFKRKLGTHQPMFSGYGQQDSQEFLSFLVDALHEDLNRIKKKPYIENPDSDDARVHDAEYIVELGEIYRNNHRQRNDSIAMDLFSGFYKNTMECPTCDKVSVTFDPYSLVTVQLPMEITLQHNITYVPLHGKPVIHELDVDKNWTIKALKDHLAKKHPGASANAMWMVEVYSHQVFKVFDDASTIAEATIQSNDFIWIYELEQAPKNAPKKVHQTSLFSRDRTNIVPEEGMNSAKADVFTVPIFNRKKSGQSQTFSKALHPLYITLTREEAKDYETILKKVILAVANITSRPILTEFDQELKSTEESASIEEVDADNDTNSAEDAAGVSDHSAPSEEGYVNVSLDKSPQDAEMTNGDHDVAKEMYDEATPIPANFMDPQYVIPQALRNHLFEVKYVPASNDNMFLAGTSAFADGNLSPMSTRVKRTSRRSSVQSSSSDESSTSSASQAQTEATTDESDNNGIDDKPDLVLGDSNEQSDEQVEESDDELAGPTNNGEIMEPSPVDSSQRSNRRGNKRSKGRGKGKRGKGRNRNGPITYSKQDKARYGQNRGAGGQFAAKRLQEEDSPYYIQIGEGILLDWRSEAFDSLFEGDPDIVDDMRGHRYVDDNGKQGRIFPDPEQDAKRQKREQRKKHGVDLDDCFDVTRRREILSEGNEWYCNRCKEMRQAAKTLEIWTLPDILVVHLKRFGGNRSFRDKIDLLVDYPVEGLNMNDKVGLKEDGKDYTYDLFAVDLHFGGLGGGHYTAYVKNFFDDEWYDCNDSSVYKLGSTTKLQSAAAYLLFYRRRSDKPLGPQALQELVEEYFKPPTSAEEVDEDDSGEGRLGGPTRSTHGSPSVLAGAEAGAKSHLKGVNGSGGAGRGNSLTTKAMETNDLSDVNNGGWSFDTLNRPDEVGTLLDQMQDDNASTTAEIDDRDSALGSLISDGDTYNTGANNSPIGATFVDVNAMDAADDPDTAIISLDESSHDKMD</sequence>
<feature type="compositionally biased region" description="Low complexity" evidence="8">
    <location>
        <begin position="1476"/>
        <end position="1488"/>
    </location>
</feature>
<dbReference type="SUPFAM" id="SSF143791">
    <property type="entry name" value="DUSP-like"/>
    <property type="match status" value="1"/>
</dbReference>
<evidence type="ECO:0000313" key="13">
    <source>
        <dbReference type="Proteomes" id="UP000070133"/>
    </source>
</evidence>
<keyword evidence="5" id="KW-0406">Ion transport</keyword>
<feature type="region of interest" description="Disordered" evidence="8">
    <location>
        <begin position="1274"/>
        <end position="1303"/>
    </location>
</feature>
<evidence type="ECO:0000313" key="12">
    <source>
        <dbReference type="EMBL" id="KXT06821.1"/>
    </source>
</evidence>
<dbReference type="FunFam" id="1.10.3080.10:FF:000013">
    <property type="entry name" value="Voltage-gated chloride channel (ClcA)"/>
    <property type="match status" value="1"/>
</dbReference>
<evidence type="ECO:0000256" key="4">
    <source>
        <dbReference type="ARBA" id="ARBA00022989"/>
    </source>
</evidence>
<feature type="compositionally biased region" description="Polar residues" evidence="8">
    <location>
        <begin position="1160"/>
        <end position="1169"/>
    </location>
</feature>
<evidence type="ECO:0000256" key="5">
    <source>
        <dbReference type="ARBA" id="ARBA00023065"/>
    </source>
</evidence>
<organism evidence="12 13">
    <name type="scientific">Pseudocercospora eumusae</name>
    <dbReference type="NCBI Taxonomy" id="321146"/>
    <lineage>
        <taxon>Eukaryota</taxon>
        <taxon>Fungi</taxon>
        <taxon>Dikarya</taxon>
        <taxon>Ascomycota</taxon>
        <taxon>Pezizomycotina</taxon>
        <taxon>Dothideomycetes</taxon>
        <taxon>Dothideomycetidae</taxon>
        <taxon>Mycosphaerellales</taxon>
        <taxon>Mycosphaerellaceae</taxon>
        <taxon>Pseudocercospora</taxon>
    </lineage>
</organism>
<proteinExistence type="predicted"/>
<dbReference type="InterPro" id="IPR028889">
    <property type="entry name" value="USP"/>
</dbReference>
<feature type="region of interest" description="Disordered" evidence="8">
    <location>
        <begin position="1545"/>
        <end position="1604"/>
    </location>
</feature>
<feature type="transmembrane region" description="Helical" evidence="9">
    <location>
        <begin position="625"/>
        <end position="643"/>
    </location>
</feature>
<feature type="transmembrane region" description="Helical" evidence="9">
    <location>
        <begin position="487"/>
        <end position="504"/>
    </location>
</feature>
<feature type="transmembrane region" description="Helical" evidence="9">
    <location>
        <begin position="211"/>
        <end position="236"/>
    </location>
</feature>
<dbReference type="InterPro" id="IPR038765">
    <property type="entry name" value="Papain-like_cys_pep_sf"/>
</dbReference>
<dbReference type="Gene3D" id="3.90.70.10">
    <property type="entry name" value="Cysteine proteinases"/>
    <property type="match status" value="2"/>
</dbReference>
<feature type="compositionally biased region" description="Basic and acidic residues" evidence="8">
    <location>
        <begin position="886"/>
        <end position="900"/>
    </location>
</feature>
<keyword evidence="7" id="KW-0868">Chloride</keyword>
<dbReference type="InterPro" id="IPR001394">
    <property type="entry name" value="Peptidase_C19_UCH"/>
</dbReference>
<evidence type="ECO:0000259" key="10">
    <source>
        <dbReference type="PROSITE" id="PS50235"/>
    </source>
</evidence>
<feature type="compositionally biased region" description="Polar residues" evidence="8">
    <location>
        <begin position="1575"/>
        <end position="1584"/>
    </location>
</feature>
<dbReference type="InterPro" id="IPR046342">
    <property type="entry name" value="CBS_dom_sf"/>
</dbReference>
<dbReference type="GO" id="GO:0005886">
    <property type="term" value="C:plasma membrane"/>
    <property type="evidence" value="ECO:0007669"/>
    <property type="project" value="TreeGrafter"/>
</dbReference>
<dbReference type="PROSITE" id="PS51283">
    <property type="entry name" value="DUSP"/>
    <property type="match status" value="1"/>
</dbReference>
<dbReference type="GO" id="GO:0005794">
    <property type="term" value="C:Golgi apparatus"/>
    <property type="evidence" value="ECO:0007669"/>
    <property type="project" value="TreeGrafter"/>
</dbReference>
<dbReference type="PROSITE" id="PS00973">
    <property type="entry name" value="USP_2"/>
    <property type="match status" value="1"/>
</dbReference>
<dbReference type="CDD" id="cd03684">
    <property type="entry name" value="ClC_3_like"/>
    <property type="match status" value="1"/>
</dbReference>
<feature type="transmembrane region" description="Helical" evidence="9">
    <location>
        <begin position="287"/>
        <end position="310"/>
    </location>
</feature>
<feature type="transmembrane region" description="Helical" evidence="9">
    <location>
        <begin position="451"/>
        <end position="475"/>
    </location>
</feature>
<protein>
    <submittedName>
        <fullName evidence="12">Uncharacterized protein</fullName>
    </submittedName>
</protein>
<feature type="region of interest" description="Disordered" evidence="8">
    <location>
        <begin position="1015"/>
        <end position="1235"/>
    </location>
</feature>
<dbReference type="Gene3D" id="3.30.2230.10">
    <property type="entry name" value="DUSP-like"/>
    <property type="match status" value="1"/>
</dbReference>
<accession>A0A139HWH5</accession>
<reference evidence="12 13" key="1">
    <citation type="submission" date="2015-07" db="EMBL/GenBank/DDBJ databases">
        <title>Comparative genomics of the Sigatoka disease complex on banana suggests a link between parallel evolutionary changes in Pseudocercospora fijiensis and Pseudocercospora eumusae and increased virulence on the banana host.</title>
        <authorList>
            <person name="Chang T.-C."/>
            <person name="Salvucci A."/>
            <person name="Crous P.W."/>
            <person name="Stergiopoulos I."/>
        </authorList>
    </citation>
    <scope>NUCLEOTIDE SEQUENCE [LARGE SCALE GENOMIC DNA]</scope>
    <source>
        <strain evidence="12 13">CBS 114824</strain>
    </source>
</reference>
<dbReference type="EMBL" id="LFZN01000004">
    <property type="protein sequence ID" value="KXT06821.1"/>
    <property type="molecule type" value="Genomic_DNA"/>
</dbReference>
<feature type="compositionally biased region" description="Low complexity" evidence="8">
    <location>
        <begin position="2107"/>
        <end position="2130"/>
    </location>
</feature>
<feature type="compositionally biased region" description="Low complexity" evidence="8">
    <location>
        <begin position="1043"/>
        <end position="1064"/>
    </location>
</feature>
<feature type="region of interest" description="Disordered" evidence="8">
    <location>
        <begin position="1409"/>
        <end position="1429"/>
    </location>
</feature>
<feature type="region of interest" description="Disordered" evidence="8">
    <location>
        <begin position="873"/>
        <end position="915"/>
    </location>
</feature>
<dbReference type="PANTHER" id="PTHR45711:SF3">
    <property type="entry name" value="CLC CHANNEL"/>
    <property type="match status" value="1"/>
</dbReference>
<feature type="region of interest" description="Disordered" evidence="8">
    <location>
        <begin position="2481"/>
        <end position="2512"/>
    </location>
</feature>
<dbReference type="PRINTS" id="PR00762">
    <property type="entry name" value="CLCHANNEL"/>
</dbReference>
<comment type="subcellular location">
    <subcellularLocation>
        <location evidence="1">Membrane</location>
        <topology evidence="1">Multi-pass membrane protein</topology>
    </subcellularLocation>
</comment>
<dbReference type="InterPro" id="IPR018200">
    <property type="entry name" value="USP_CS"/>
</dbReference>
<keyword evidence="3 9" id="KW-0812">Transmembrane</keyword>
<feature type="compositionally biased region" description="Acidic residues" evidence="8">
    <location>
        <begin position="1986"/>
        <end position="1995"/>
    </location>
</feature>
<feature type="region of interest" description="Disordered" evidence="8">
    <location>
        <begin position="1"/>
        <end position="115"/>
    </location>
</feature>
<feature type="compositionally biased region" description="Acidic residues" evidence="8">
    <location>
        <begin position="17"/>
        <end position="29"/>
    </location>
</feature>
<feature type="compositionally biased region" description="Basic and acidic residues" evidence="8">
    <location>
        <begin position="1274"/>
        <end position="1290"/>
    </location>
</feature>
<name>A0A139HWH5_9PEZI</name>
<evidence type="ECO:0000256" key="7">
    <source>
        <dbReference type="ARBA" id="ARBA00023214"/>
    </source>
</evidence>
<feature type="transmembrane region" description="Helical" evidence="9">
    <location>
        <begin position="525"/>
        <end position="546"/>
    </location>
</feature>
<comment type="caution">
    <text evidence="12">The sequence shown here is derived from an EMBL/GenBank/DDBJ whole genome shotgun (WGS) entry which is preliminary data.</text>
</comment>
<keyword evidence="13" id="KW-1185">Reference proteome</keyword>
<feature type="compositionally biased region" description="Polar residues" evidence="8">
    <location>
        <begin position="1198"/>
        <end position="1212"/>
    </location>
</feature>
<dbReference type="PROSITE" id="PS00972">
    <property type="entry name" value="USP_1"/>
    <property type="match status" value="1"/>
</dbReference>
<feature type="compositionally biased region" description="Basic and acidic residues" evidence="8">
    <location>
        <begin position="2277"/>
        <end position="2287"/>
    </location>
</feature>
<dbReference type="GO" id="GO:0004843">
    <property type="term" value="F:cysteine-type deubiquitinase activity"/>
    <property type="evidence" value="ECO:0007669"/>
    <property type="project" value="InterPro"/>
</dbReference>
<evidence type="ECO:0000256" key="3">
    <source>
        <dbReference type="ARBA" id="ARBA00022692"/>
    </source>
</evidence>
<dbReference type="Proteomes" id="UP000070133">
    <property type="component" value="Unassembled WGS sequence"/>
</dbReference>
<dbReference type="PROSITE" id="PS50235">
    <property type="entry name" value="USP_3"/>
    <property type="match status" value="1"/>
</dbReference>
<feature type="compositionally biased region" description="Pro residues" evidence="8">
    <location>
        <begin position="1028"/>
        <end position="1040"/>
    </location>
</feature>
<feature type="domain" description="USP" evidence="10">
    <location>
        <begin position="1606"/>
        <end position="2461"/>
    </location>
</feature>
<dbReference type="SUPFAM" id="SSF81340">
    <property type="entry name" value="Clc chloride channel"/>
    <property type="match status" value="1"/>
</dbReference>
<evidence type="ECO:0000256" key="9">
    <source>
        <dbReference type="SAM" id="Phobius"/>
    </source>
</evidence>
<dbReference type="PANTHER" id="PTHR45711">
    <property type="entry name" value="CHLORIDE CHANNEL PROTEIN"/>
    <property type="match status" value="1"/>
</dbReference>
<dbReference type="Pfam" id="PF00654">
    <property type="entry name" value="Voltage_CLC"/>
    <property type="match status" value="1"/>
</dbReference>
<keyword evidence="2" id="KW-0813">Transport</keyword>
<feature type="region of interest" description="Disordered" evidence="8">
    <location>
        <begin position="1983"/>
        <end position="2016"/>
    </location>
</feature>
<evidence type="ECO:0000256" key="1">
    <source>
        <dbReference type="ARBA" id="ARBA00004141"/>
    </source>
</evidence>
<dbReference type="GO" id="GO:0005769">
    <property type="term" value="C:early endosome"/>
    <property type="evidence" value="ECO:0007669"/>
    <property type="project" value="TreeGrafter"/>
</dbReference>
<feature type="compositionally biased region" description="Basic residues" evidence="8">
    <location>
        <begin position="2187"/>
        <end position="2208"/>
    </location>
</feature>
<dbReference type="InterPro" id="IPR006615">
    <property type="entry name" value="Pept_C19_DUSP"/>
</dbReference>
<feature type="region of interest" description="Disordered" evidence="8">
    <location>
        <begin position="2088"/>
        <end position="2228"/>
    </location>
</feature>
<feature type="region of interest" description="Disordered" evidence="8">
    <location>
        <begin position="1462"/>
        <end position="1488"/>
    </location>
</feature>
<dbReference type="Pfam" id="PF00443">
    <property type="entry name" value="UCH"/>
    <property type="match status" value="1"/>
</dbReference>
<keyword evidence="4 9" id="KW-1133">Transmembrane helix</keyword>
<feature type="compositionally biased region" description="Basic and acidic residues" evidence="8">
    <location>
        <begin position="60"/>
        <end position="90"/>
    </location>
</feature>
<feature type="compositionally biased region" description="Low complexity" evidence="8">
    <location>
        <begin position="1188"/>
        <end position="1197"/>
    </location>
</feature>
<dbReference type="OrthoDB" id="952271at2759"/>
<gene>
    <name evidence="12" type="ORF">AC578_7191</name>
</gene>
<feature type="transmembrane region" description="Helical" evidence="9">
    <location>
        <begin position="566"/>
        <end position="583"/>
    </location>
</feature>
<dbReference type="InterPro" id="IPR014743">
    <property type="entry name" value="Cl-channel_core"/>
</dbReference>
<dbReference type="SUPFAM" id="SSF54001">
    <property type="entry name" value="Cysteine proteinases"/>
    <property type="match status" value="1"/>
</dbReference>
<evidence type="ECO:0000256" key="6">
    <source>
        <dbReference type="ARBA" id="ARBA00023136"/>
    </source>
</evidence>
<feature type="domain" description="DUSP" evidence="11">
    <location>
        <begin position="1237"/>
        <end position="1361"/>
    </location>
</feature>
<evidence type="ECO:0000256" key="8">
    <source>
        <dbReference type="SAM" id="MobiDB-lite"/>
    </source>
</evidence>
<dbReference type="Pfam" id="PF06337">
    <property type="entry name" value="DUSP"/>
    <property type="match status" value="1"/>
</dbReference>
<dbReference type="GO" id="GO:0005247">
    <property type="term" value="F:voltage-gated chloride channel activity"/>
    <property type="evidence" value="ECO:0007669"/>
    <property type="project" value="TreeGrafter"/>
</dbReference>
<feature type="region of interest" description="Disordered" evidence="8">
    <location>
        <begin position="2277"/>
        <end position="2307"/>
    </location>
</feature>
<dbReference type="Gene3D" id="1.10.3080.10">
    <property type="entry name" value="Clc chloride channel"/>
    <property type="match status" value="1"/>
</dbReference>
<dbReference type="InterPro" id="IPR001807">
    <property type="entry name" value="ClC"/>
</dbReference>
<dbReference type="GO" id="GO:0016579">
    <property type="term" value="P:protein deubiquitination"/>
    <property type="evidence" value="ECO:0007669"/>
    <property type="project" value="InterPro"/>
</dbReference>
<dbReference type="SUPFAM" id="SSF54631">
    <property type="entry name" value="CBS-domain pair"/>
    <property type="match status" value="1"/>
</dbReference>